<dbReference type="PROSITE" id="PS50173">
    <property type="entry name" value="UMUC"/>
    <property type="match status" value="1"/>
</dbReference>
<reference evidence="4 5" key="1">
    <citation type="submission" date="2021-03" db="EMBL/GenBank/DDBJ databases">
        <title>Sequencing the genomes of 1000 actinobacteria strains.</title>
        <authorList>
            <person name="Klenk H.-P."/>
        </authorList>
    </citation>
    <scope>NUCLEOTIDE SEQUENCE [LARGE SCALE GENOMIC DNA]</scope>
    <source>
        <strain evidence="4 5">DSM 20168</strain>
    </source>
</reference>
<dbReference type="InterPro" id="IPR043502">
    <property type="entry name" value="DNA/RNA_pol_sf"/>
</dbReference>
<dbReference type="Proteomes" id="UP001195422">
    <property type="component" value="Unassembled WGS sequence"/>
</dbReference>
<evidence type="ECO:0000256" key="2">
    <source>
        <dbReference type="ARBA" id="ARBA00025589"/>
    </source>
</evidence>
<dbReference type="Pfam" id="PF13376">
    <property type="entry name" value="OmdA"/>
    <property type="match status" value="1"/>
</dbReference>
<name>A0ABS4XPW3_GLUPR</name>
<dbReference type="InterPro" id="IPR001126">
    <property type="entry name" value="UmuC"/>
</dbReference>
<sequence length="499" mass="55859">MVTNIDSPTPAQRGEYIAHVDVNSFYVSCERVFDPKLDARPVIVLSNNDGCAVARSSEAKTLGVEMGAPWFKLAADAERLGLVAKSSNYELYGEMSTRVMKLLGRFSAWVEVYSIDEAFLGVSGTLDELQALGERIKAEVFWLTGLPVCVGIAKSKTLAKMANKTAKHLKELAGVCVWDRAPAQTTENLLARLPAVEVWGIGPRLTKRLRGLGIWTAKDLRDANEVRIRDKFYIVQMRTVLELRGIPCIPMEEERVIKDQLILSRSFSDPITDRVGMEQVMGIYAQQASARLHKLSAPLFPTGTIHFTIVAMDYDNPLILKDVAAWRAWLDENEETSDGVWLLVAKKGTTEPTSLMVADALQEELCSGWIDGQRRSRDEATFLQRYTPRRKASVWSEKNTQFVAALIEQGRMRPHGQLEIDKAKADGRWNRAYQGQATAQVPEDLQRALDAQPSAKAAFETLKSQPRYHILHQLMIAKTEKTRAARIARFIAQLGEESE</sequence>
<accession>A0ABS4XPW3</accession>
<evidence type="ECO:0000313" key="5">
    <source>
        <dbReference type="Proteomes" id="UP001195422"/>
    </source>
</evidence>
<comment type="similarity">
    <text evidence="1">Belongs to the DNA polymerase type-Y family.</text>
</comment>
<dbReference type="Pfam" id="PF00817">
    <property type="entry name" value="IMS"/>
    <property type="match status" value="1"/>
</dbReference>
<protein>
    <submittedName>
        <fullName evidence="4">Nucleotidyltransferase/DNA polymerase involved in DNA repair</fullName>
    </submittedName>
</protein>
<organism evidence="4 5">
    <name type="scientific">Glutamicibacter protophormiae</name>
    <name type="common">Brevibacterium protophormiae</name>
    <dbReference type="NCBI Taxonomy" id="37930"/>
    <lineage>
        <taxon>Bacteria</taxon>
        <taxon>Bacillati</taxon>
        <taxon>Actinomycetota</taxon>
        <taxon>Actinomycetes</taxon>
        <taxon>Micrococcales</taxon>
        <taxon>Micrococcaceae</taxon>
        <taxon>Glutamicibacter</taxon>
    </lineage>
</organism>
<dbReference type="InterPro" id="IPR043128">
    <property type="entry name" value="Rev_trsase/Diguanyl_cyclase"/>
</dbReference>
<gene>
    <name evidence="4" type="ORF">JOF39_001637</name>
</gene>
<feature type="domain" description="UmuC" evidence="3">
    <location>
        <begin position="17"/>
        <end position="202"/>
    </location>
</feature>
<evidence type="ECO:0000259" key="3">
    <source>
        <dbReference type="PROSITE" id="PS50173"/>
    </source>
</evidence>
<comment type="caution">
    <text evidence="4">The sequence shown here is derived from an EMBL/GenBank/DDBJ whole genome shotgun (WGS) entry which is preliminary data.</text>
</comment>
<dbReference type="Gene3D" id="3.30.70.270">
    <property type="match status" value="1"/>
</dbReference>
<evidence type="ECO:0000313" key="4">
    <source>
        <dbReference type="EMBL" id="MBP2398556.1"/>
    </source>
</evidence>
<dbReference type="SUPFAM" id="SSF56672">
    <property type="entry name" value="DNA/RNA polymerases"/>
    <property type="match status" value="1"/>
</dbReference>
<dbReference type="PANTHER" id="PTHR11076:SF34">
    <property type="entry name" value="PROTEIN UMUC"/>
    <property type="match status" value="1"/>
</dbReference>
<evidence type="ECO:0000256" key="1">
    <source>
        <dbReference type="ARBA" id="ARBA00010945"/>
    </source>
</evidence>
<proteinExistence type="inferred from homology"/>
<dbReference type="EMBL" id="JAGIOJ010000001">
    <property type="protein sequence ID" value="MBP2398556.1"/>
    <property type="molecule type" value="Genomic_DNA"/>
</dbReference>
<dbReference type="CDD" id="cd01700">
    <property type="entry name" value="PolY_Pol_V_umuC"/>
    <property type="match status" value="1"/>
</dbReference>
<dbReference type="Gene3D" id="1.10.150.20">
    <property type="entry name" value="5' to 3' exonuclease, C-terminal subdomain"/>
    <property type="match status" value="1"/>
</dbReference>
<dbReference type="RefSeq" id="WP_229777395.1">
    <property type="nucleotide sequence ID" value="NZ_BMPH01000011.1"/>
</dbReference>
<dbReference type="PANTHER" id="PTHR11076">
    <property type="entry name" value="DNA REPAIR POLYMERASE UMUC / TRANSFERASE FAMILY MEMBER"/>
    <property type="match status" value="1"/>
</dbReference>
<comment type="function">
    <text evidence="2">Poorly processive, error-prone DNA polymerase involved in untargeted mutagenesis. Copies undamaged DNA at stalled replication forks, which arise in vivo from mismatched or misaligned primer ends. These misaligned primers can be extended by PolIV. Exhibits no 3'-5' exonuclease (proofreading) activity. May be involved in translesional synthesis, in conjunction with the beta clamp from PolIII.</text>
</comment>
<keyword evidence="5" id="KW-1185">Reference proteome</keyword>
<dbReference type="InterPro" id="IPR050116">
    <property type="entry name" value="DNA_polymerase-Y"/>
</dbReference>
<dbReference type="Gene3D" id="3.40.1170.60">
    <property type="match status" value="1"/>
</dbReference>